<protein>
    <submittedName>
        <fullName evidence="1">Phage tail terminator-like protein</fullName>
    </submittedName>
</protein>
<dbReference type="RefSeq" id="WP_282586189.1">
    <property type="nucleotide sequence ID" value="NZ_JAMOIM010000011.1"/>
</dbReference>
<proteinExistence type="predicted"/>
<name>A0AA41YYV2_9HYPH</name>
<dbReference type="EMBL" id="JAMOIM010000011">
    <property type="protein sequence ID" value="MCW6509821.1"/>
    <property type="molecule type" value="Genomic_DNA"/>
</dbReference>
<accession>A0AA41YYV2</accession>
<evidence type="ECO:0000313" key="2">
    <source>
        <dbReference type="Proteomes" id="UP001165667"/>
    </source>
</evidence>
<organism evidence="1 2">
    <name type="scientific">Lichenifustis flavocetrariae</name>
    <dbReference type="NCBI Taxonomy" id="2949735"/>
    <lineage>
        <taxon>Bacteria</taxon>
        <taxon>Pseudomonadati</taxon>
        <taxon>Pseudomonadota</taxon>
        <taxon>Alphaproteobacteria</taxon>
        <taxon>Hyphomicrobiales</taxon>
        <taxon>Lichenihabitantaceae</taxon>
        <taxon>Lichenifustis</taxon>
    </lineage>
</organism>
<gene>
    <name evidence="1" type="ORF">M8523_17530</name>
</gene>
<dbReference type="InterPro" id="IPR025395">
    <property type="entry name" value="Phage_tail_terminator-like"/>
</dbReference>
<dbReference type="Proteomes" id="UP001165667">
    <property type="component" value="Unassembled WGS sequence"/>
</dbReference>
<evidence type="ECO:0000313" key="1">
    <source>
        <dbReference type="EMBL" id="MCW6509821.1"/>
    </source>
</evidence>
<dbReference type="AlphaFoldDB" id="A0AA41YYV2"/>
<dbReference type="Pfam" id="PF13554">
    <property type="entry name" value="Phage_tail_terminator_5"/>
    <property type="match status" value="1"/>
</dbReference>
<dbReference type="Gene3D" id="3.30.2000.20">
    <property type="match status" value="1"/>
</dbReference>
<comment type="caution">
    <text evidence="1">The sequence shown here is derived from an EMBL/GenBank/DDBJ whole genome shotgun (WGS) entry which is preliminary data.</text>
</comment>
<reference evidence="1" key="1">
    <citation type="submission" date="2022-05" db="EMBL/GenBank/DDBJ databases">
        <authorList>
            <person name="Pankratov T."/>
        </authorList>
    </citation>
    <scope>NUCLEOTIDE SEQUENCE</scope>
    <source>
        <strain evidence="1">BP6-180914</strain>
    </source>
</reference>
<sequence length="136" mass="14898">MASQAVFDAVMARLEANWDQTPITDANGGGCVPARNTPFLSVEFPIANEEQLTVGSPRHNVFREEGAFRIVLSVPIGHRLTPFNAWVDALRSVFRGQTFAGVTTWGAAPSITNARSVNGAYYELSFSVPYRFDFLA</sequence>
<keyword evidence="2" id="KW-1185">Reference proteome</keyword>